<keyword evidence="8 10" id="KW-0472">Membrane</keyword>
<dbReference type="Proteomes" id="UP000324907">
    <property type="component" value="Unassembled WGS sequence"/>
</dbReference>
<evidence type="ECO:0000313" key="19">
    <source>
        <dbReference type="Proteomes" id="UP000324907"/>
    </source>
</evidence>
<evidence type="ECO:0000313" key="15">
    <source>
        <dbReference type="EMBL" id="KAA0155357.1"/>
    </source>
</evidence>
<evidence type="ECO:0000256" key="10">
    <source>
        <dbReference type="PIRNR" id="PIRNR005727"/>
    </source>
</evidence>
<evidence type="ECO:0000256" key="1">
    <source>
        <dbReference type="ARBA" id="ARBA00004255"/>
    </source>
</evidence>
<evidence type="ECO:0000259" key="13">
    <source>
        <dbReference type="Pfam" id="PF07718"/>
    </source>
</evidence>
<evidence type="ECO:0000256" key="11">
    <source>
        <dbReference type="SAM" id="MobiDB-lite"/>
    </source>
</evidence>
<feature type="compositionally biased region" description="Low complexity" evidence="11">
    <location>
        <begin position="523"/>
        <end position="543"/>
    </location>
</feature>
<dbReference type="SUPFAM" id="SSF48371">
    <property type="entry name" value="ARM repeat"/>
    <property type="match status" value="1"/>
</dbReference>
<evidence type="ECO:0000259" key="12">
    <source>
        <dbReference type="Pfam" id="PF01602"/>
    </source>
</evidence>
<evidence type="ECO:0000256" key="7">
    <source>
        <dbReference type="ARBA" id="ARBA00023034"/>
    </source>
</evidence>
<evidence type="ECO:0000256" key="3">
    <source>
        <dbReference type="ARBA" id="ARBA00022490"/>
    </source>
</evidence>
<keyword evidence="2 10" id="KW-0813">Transport</keyword>
<comment type="caution">
    <text evidence="15">The sequence shown here is derived from an EMBL/GenBank/DDBJ whole genome shotgun (WGS) entry which is preliminary data.</text>
</comment>
<sequence>MATFESKCTFLVGTPERDEAPTKEEIMAGLQSKDDSDKIAALKRAIMALMQGEDLPGILMGVIRYCVNTDNHELQKLMMLYWEIVEKYDASGKPLPQLLLIVNALRNNLIHPNEYLRGCTLRFLCKIAEPDLVEPLVPAIKDCLSHRHRFVRRNGFLAVYAIAKRAPELFPDAAEVVAEFLEKETDEAARRNAFLMLFNCAQDRAIDFFARHAEDAESFGEGFSLLLLDLARRSSKRDADQALKARFIRPIFSLLDSDSPAVAFEAASTLTALSAAPTAVRAAAQAWTGLLRKEADNNVKLVILERLSELRVRHARVLRELVLDVLGVLSTQATEVREKALALAMSLASPRNVEGIVVALRKQLQVTREEEAAASATGAGAKAVQQYRRLLVGAIHSCATRFPAVAEGVVILLMDFLGSEGATRVARFVRETAEAQPSLRKAILAKLCEVLPQIKAPEVARQALWVMGQYSEDARAIKAAFASVRHCLGPLPLERDPADLEREAAAAAVGAAADADAATADAAAAAPAPASSGSRASDSAAPAETSRPKRKGPRVLKDGTYATQPSSSETSGPASSARRGAAANAEDSWPYLRRMVVRGTHSLRADRPNYYAASAVASTLTKLALRACAVHGEASREGKSAVLDTLVVLCAVLEATAKTASDPTAAREARDALGGAVGGSAGADATGRPLTLPDGRASALGNLRVEQDAFEHVAVCMRVLGDAKARGVAQKQLLDGSSASLRGMLEFERAMAKGSASVGPAEADAVAEAAAAAAEKAASSTAAELAGKAADADAKVSAEVLLAHADDAIAFRQLRAGRATGAKAGQSTSAADLALDDDADVAVARGEEADDFASRLQRVRPLTGFSDPVYVEAVVTVRDYDVTLEMAVMNRTDRTLTNCSVELGTVGELKVVDKPVPFTLGPYETRSVRASVKVSTTESGKIFGDVIFDKPGKAEKAVVALSHMHVDVMDYIRPAYCDAEAFRKMWAEFEWENRVTVNTNIAALGDYVAHIVRITNMRCLTPIAALSGSARFLAANLYARSVFGEDALANVSVEHGANGSIKGHLRIRAKTQGVALALGERVTAHQKV</sequence>
<evidence type="ECO:0000256" key="5">
    <source>
        <dbReference type="ARBA" id="ARBA00022892"/>
    </source>
</evidence>
<dbReference type="InterPro" id="IPR011710">
    <property type="entry name" value="Coatomer_bsu_C"/>
</dbReference>
<dbReference type="Pfam" id="PF14806">
    <property type="entry name" value="Coatomer_b_Cpla"/>
    <property type="match status" value="1"/>
</dbReference>
<dbReference type="Pfam" id="PF01602">
    <property type="entry name" value="Adaptin_N"/>
    <property type="match status" value="1"/>
</dbReference>
<organism evidence="15 18">
    <name type="scientific">Cafeteria roenbergensis</name>
    <name type="common">Marine flagellate</name>
    <dbReference type="NCBI Taxonomy" id="33653"/>
    <lineage>
        <taxon>Eukaryota</taxon>
        <taxon>Sar</taxon>
        <taxon>Stramenopiles</taxon>
        <taxon>Bigyra</taxon>
        <taxon>Opalozoa</taxon>
        <taxon>Bicosoecida</taxon>
        <taxon>Cafeteriaceae</taxon>
        <taxon>Cafeteria</taxon>
    </lineage>
</organism>
<gene>
    <name evidence="17" type="ORF">FNF28_01550</name>
    <name evidence="15" type="ORF">FNF29_01732</name>
    <name evidence="16" type="ORF">FNF31_01378</name>
</gene>
<feature type="compositionally biased region" description="Low complexity" evidence="11">
    <location>
        <begin position="565"/>
        <end position="584"/>
    </location>
</feature>
<dbReference type="Proteomes" id="UP000325113">
    <property type="component" value="Unassembled WGS sequence"/>
</dbReference>
<dbReference type="InterPro" id="IPR016460">
    <property type="entry name" value="COPB1"/>
</dbReference>
<evidence type="ECO:0000313" key="20">
    <source>
        <dbReference type="Proteomes" id="UP000325113"/>
    </source>
</evidence>
<dbReference type="PIRSF" id="PIRSF005727">
    <property type="entry name" value="Coatomer_beta_subunit"/>
    <property type="match status" value="1"/>
</dbReference>
<dbReference type="PANTHER" id="PTHR10635">
    <property type="entry name" value="COATOMER SUBUNIT BETA"/>
    <property type="match status" value="1"/>
</dbReference>
<accession>A0A5A8CS94</accession>
<keyword evidence="7 10" id="KW-0333">Golgi apparatus</keyword>
<evidence type="ECO:0000259" key="14">
    <source>
        <dbReference type="Pfam" id="PF14806"/>
    </source>
</evidence>
<evidence type="ECO:0000313" key="17">
    <source>
        <dbReference type="EMBL" id="KAA0170322.1"/>
    </source>
</evidence>
<dbReference type="Proteomes" id="UP000323011">
    <property type="component" value="Unassembled WGS sequence"/>
</dbReference>
<evidence type="ECO:0000256" key="8">
    <source>
        <dbReference type="ARBA" id="ARBA00023136"/>
    </source>
</evidence>
<evidence type="ECO:0000256" key="4">
    <source>
        <dbReference type="ARBA" id="ARBA00022737"/>
    </source>
</evidence>
<evidence type="ECO:0000256" key="2">
    <source>
        <dbReference type="ARBA" id="ARBA00022448"/>
    </source>
</evidence>
<reference evidence="18 19" key="1">
    <citation type="submission" date="2019-07" db="EMBL/GenBank/DDBJ databases">
        <title>Genomes of Cafeteria roenbergensis.</title>
        <authorList>
            <person name="Fischer M.G."/>
            <person name="Hackl T."/>
            <person name="Roman M."/>
        </authorList>
    </citation>
    <scope>NUCLEOTIDE SEQUENCE [LARGE SCALE GENOMIC DNA]</scope>
    <source>
        <strain evidence="15 18">BVI</strain>
        <strain evidence="16 20">Cflag</strain>
        <strain evidence="17 19">RCC970-E3</strain>
    </source>
</reference>
<dbReference type="EMBL" id="VLTM01000008">
    <property type="protein sequence ID" value="KAA0166600.1"/>
    <property type="molecule type" value="Genomic_DNA"/>
</dbReference>
<comment type="subcellular location">
    <subcellularLocation>
        <location evidence="10">Cytoplasm</location>
    </subcellularLocation>
    <subcellularLocation>
        <location evidence="1 10">Golgi apparatus membrane</location>
        <topology evidence="1 10">Peripheral membrane protein</topology>
        <orientation evidence="1 10">Cytoplasmic side</orientation>
    </subcellularLocation>
    <subcellularLocation>
        <location evidence="10">Cytoplasmic vesicle</location>
        <location evidence="10">COPI-coated vesicle membrane</location>
        <topology evidence="10">Peripheral membrane protein</topology>
        <orientation evidence="10">Cytoplasmic side</orientation>
    </subcellularLocation>
</comment>
<dbReference type="GO" id="GO:0006886">
    <property type="term" value="P:intracellular protein transport"/>
    <property type="evidence" value="ECO:0007669"/>
    <property type="project" value="InterPro"/>
</dbReference>
<protein>
    <recommendedName>
        <fullName evidence="10">Coatomer subunit beta</fullName>
    </recommendedName>
    <alternativeName>
        <fullName evidence="10">Beta-coat protein</fullName>
    </alternativeName>
</protein>
<evidence type="ECO:0000256" key="9">
    <source>
        <dbReference type="ARBA" id="ARBA00023329"/>
    </source>
</evidence>
<proteinExistence type="predicted"/>
<dbReference type="EMBL" id="VLTL01000014">
    <property type="protein sequence ID" value="KAA0170322.1"/>
    <property type="molecule type" value="Genomic_DNA"/>
</dbReference>
<dbReference type="GO" id="GO:0030126">
    <property type="term" value="C:COPI vesicle coat"/>
    <property type="evidence" value="ECO:0007669"/>
    <property type="project" value="InterPro"/>
</dbReference>
<dbReference type="AlphaFoldDB" id="A0A5A8CS94"/>
<dbReference type="InterPro" id="IPR029446">
    <property type="entry name" value="COPB1_appendage_platform_dom"/>
</dbReference>
<comment type="function">
    <text evidence="10">The coatomer is a cytosolic protein complex that binds to dilysine motifs and reversibly associates with Golgi non-clathrin-coated vesicles, which further mediate biosynthetic protein transport from the ER, via the Golgi up to the trans Golgi network. Coatomer complex is required for budding from Golgi membranes, and is essential for the retrograde Golgi-to-ER transport of dilysine-tagged proteins.</text>
</comment>
<feature type="domain" description="Clathrin/coatomer adaptor adaptin-like N-terminal" evidence="12">
    <location>
        <begin position="23"/>
        <end position="478"/>
    </location>
</feature>
<name>A0A5A8CS94_CAFRO</name>
<dbReference type="EMBL" id="VLTN01000007">
    <property type="protein sequence ID" value="KAA0155357.1"/>
    <property type="molecule type" value="Genomic_DNA"/>
</dbReference>
<dbReference type="PANTHER" id="PTHR10635:SF0">
    <property type="entry name" value="COATOMER SUBUNIT BETA"/>
    <property type="match status" value="1"/>
</dbReference>
<dbReference type="InterPro" id="IPR011989">
    <property type="entry name" value="ARM-like"/>
</dbReference>
<dbReference type="Gene3D" id="1.25.10.10">
    <property type="entry name" value="Leucine-rich Repeat Variant"/>
    <property type="match status" value="1"/>
</dbReference>
<keyword evidence="9 10" id="KW-0968">Cytoplasmic vesicle</keyword>
<dbReference type="GO" id="GO:0005198">
    <property type="term" value="F:structural molecule activity"/>
    <property type="evidence" value="ECO:0007669"/>
    <property type="project" value="InterPro"/>
</dbReference>
<comment type="subunit">
    <text evidence="10">Oligomeric complex that consists of at least the alpha, beta, beta', gamma, delta, epsilon and zeta subunits.</text>
</comment>
<keyword evidence="4" id="KW-0677">Repeat</keyword>
<evidence type="ECO:0000313" key="18">
    <source>
        <dbReference type="Proteomes" id="UP000323011"/>
    </source>
</evidence>
<dbReference type="Pfam" id="PF07718">
    <property type="entry name" value="Coatamer_beta_C"/>
    <property type="match status" value="1"/>
</dbReference>
<feature type="domain" description="Coatomer beta subunit C-terminal" evidence="13">
    <location>
        <begin position="805"/>
        <end position="949"/>
    </location>
</feature>
<feature type="region of interest" description="Disordered" evidence="11">
    <location>
        <begin position="523"/>
        <end position="584"/>
    </location>
</feature>
<keyword evidence="6 10" id="KW-0653">Protein transport</keyword>
<evidence type="ECO:0000313" key="16">
    <source>
        <dbReference type="EMBL" id="KAA0166600.1"/>
    </source>
</evidence>
<evidence type="ECO:0000256" key="6">
    <source>
        <dbReference type="ARBA" id="ARBA00022927"/>
    </source>
</evidence>
<keyword evidence="3 10" id="KW-0963">Cytoplasm</keyword>
<feature type="domain" description="Coatomer beta subunit appendage platform" evidence="14">
    <location>
        <begin position="955"/>
        <end position="1082"/>
    </location>
</feature>
<keyword evidence="18" id="KW-1185">Reference proteome</keyword>
<dbReference type="InterPro" id="IPR016024">
    <property type="entry name" value="ARM-type_fold"/>
</dbReference>
<dbReference type="GO" id="GO:0006888">
    <property type="term" value="P:endoplasmic reticulum to Golgi vesicle-mediated transport"/>
    <property type="evidence" value="ECO:0007669"/>
    <property type="project" value="TreeGrafter"/>
</dbReference>
<keyword evidence="5 10" id="KW-0931">ER-Golgi transport</keyword>
<dbReference type="OMA" id="IYKNFDW"/>
<dbReference type="GO" id="GO:0000139">
    <property type="term" value="C:Golgi membrane"/>
    <property type="evidence" value="ECO:0007669"/>
    <property type="project" value="UniProtKB-SubCell"/>
</dbReference>
<dbReference type="GO" id="GO:0006891">
    <property type="term" value="P:intra-Golgi vesicle-mediated transport"/>
    <property type="evidence" value="ECO:0007669"/>
    <property type="project" value="TreeGrafter"/>
</dbReference>
<dbReference type="InterPro" id="IPR002553">
    <property type="entry name" value="Clathrin/coatomer_adapt-like_N"/>
</dbReference>